<name>A0A8H4L5V2_9HYPO</name>
<organism evidence="3 4">
    <name type="scientific">Fusarium albosuccineum</name>
    <dbReference type="NCBI Taxonomy" id="1237068"/>
    <lineage>
        <taxon>Eukaryota</taxon>
        <taxon>Fungi</taxon>
        <taxon>Dikarya</taxon>
        <taxon>Ascomycota</taxon>
        <taxon>Pezizomycotina</taxon>
        <taxon>Sordariomycetes</taxon>
        <taxon>Hypocreomycetidae</taxon>
        <taxon>Hypocreales</taxon>
        <taxon>Nectriaceae</taxon>
        <taxon>Fusarium</taxon>
        <taxon>Fusarium decemcellulare species complex</taxon>
    </lineage>
</organism>
<reference evidence="3 4" key="1">
    <citation type="submission" date="2020-01" db="EMBL/GenBank/DDBJ databases">
        <title>Identification and distribution of gene clusters putatively required for synthesis of sphingolipid metabolism inhibitors in phylogenetically diverse species of the filamentous fungus Fusarium.</title>
        <authorList>
            <person name="Kim H.-S."/>
            <person name="Busman M."/>
            <person name="Brown D.W."/>
            <person name="Divon H."/>
            <person name="Uhlig S."/>
            <person name="Proctor R.H."/>
        </authorList>
    </citation>
    <scope>NUCLEOTIDE SEQUENCE [LARGE SCALE GENOMIC DNA]</scope>
    <source>
        <strain evidence="3 4">NRRL 20459</strain>
    </source>
</reference>
<keyword evidence="4" id="KW-1185">Reference proteome</keyword>
<evidence type="ECO:0000313" key="3">
    <source>
        <dbReference type="EMBL" id="KAF4463492.1"/>
    </source>
</evidence>
<sequence length="346" mass="39224">MGDNTLHRDISNITFPLVQFKDNTLDDHFGVFPPEAPPSRLRRFPSTTICPLDAFPPEIVQDILPRLDLRSLINFRLANRRTAEITRSLPQFNAVFTHARHALRHLLAIDAARHVTCATLYEKLCTAKCEDCGDFGGYLYLITCKRICFSCCTQNPVYLPIRLSTAWDQLQLDRSTTNTLPQMKVVPGVYSPVKDKFTSSIVMVDQMSALSAYVEQHYETGHSIQDYGIHHRKVPAGMYVELTPLGPVSSQSWNIHIFLSPLREQAAYVALSRVPWLDREAQKAEWGFHCVGCSRCSKHPLYYRRQYSTCSFLSHLEDCGEVENGEHRGEPGYLSRGLDTGSAQRS</sequence>
<dbReference type="CDD" id="cd09917">
    <property type="entry name" value="F-box_SF"/>
    <property type="match status" value="1"/>
</dbReference>
<feature type="region of interest" description="Disordered" evidence="1">
    <location>
        <begin position="324"/>
        <end position="346"/>
    </location>
</feature>
<dbReference type="Proteomes" id="UP000554235">
    <property type="component" value="Unassembled WGS sequence"/>
</dbReference>
<dbReference type="AlphaFoldDB" id="A0A8H4L5V2"/>
<dbReference type="InterPro" id="IPR001810">
    <property type="entry name" value="F-box_dom"/>
</dbReference>
<dbReference type="InterPro" id="IPR036047">
    <property type="entry name" value="F-box-like_dom_sf"/>
</dbReference>
<dbReference type="SUPFAM" id="SSF81383">
    <property type="entry name" value="F-box domain"/>
    <property type="match status" value="1"/>
</dbReference>
<dbReference type="OrthoDB" id="2687876at2759"/>
<evidence type="ECO:0000313" key="4">
    <source>
        <dbReference type="Proteomes" id="UP000554235"/>
    </source>
</evidence>
<evidence type="ECO:0000259" key="2">
    <source>
        <dbReference type="PROSITE" id="PS50181"/>
    </source>
</evidence>
<feature type="domain" description="F-box" evidence="2">
    <location>
        <begin position="49"/>
        <end position="99"/>
    </location>
</feature>
<gene>
    <name evidence="3" type="ORF">FALBO_9680</name>
</gene>
<protein>
    <submittedName>
        <fullName evidence="3">F-box domain-containing</fullName>
    </submittedName>
</protein>
<proteinExistence type="predicted"/>
<comment type="caution">
    <text evidence="3">The sequence shown here is derived from an EMBL/GenBank/DDBJ whole genome shotgun (WGS) entry which is preliminary data.</text>
</comment>
<dbReference type="PROSITE" id="PS50181">
    <property type="entry name" value="FBOX"/>
    <property type="match status" value="1"/>
</dbReference>
<accession>A0A8H4L5V2</accession>
<evidence type="ECO:0000256" key="1">
    <source>
        <dbReference type="SAM" id="MobiDB-lite"/>
    </source>
</evidence>
<dbReference type="EMBL" id="JAADYS010001345">
    <property type="protein sequence ID" value="KAF4463492.1"/>
    <property type="molecule type" value="Genomic_DNA"/>
</dbReference>